<evidence type="ECO:0000313" key="7">
    <source>
        <dbReference type="EMBL" id="RMZ54417.1"/>
    </source>
</evidence>
<reference evidence="7" key="4">
    <citation type="submission" date="2018-11" db="EMBL/GenBank/DDBJ databases">
        <title>Characterization of plant carbon substrate utilization by Auxenochlorella protothecoides.</title>
        <authorList>
            <person name="Vogler B.W."/>
            <person name="Starkenburg S.R."/>
            <person name="Sudasinghe N."/>
            <person name="Schambach J.Y."/>
            <person name="Rollin J.A."/>
            <person name="Pattathil S."/>
            <person name="Barry A.N."/>
        </authorList>
    </citation>
    <scope>NUCLEOTIDE SEQUENCE [LARGE SCALE GENOMIC DNA]</scope>
    <source>
        <strain evidence="7">UTEX 25</strain>
    </source>
</reference>
<dbReference type="GO" id="GO:0005634">
    <property type="term" value="C:nucleus"/>
    <property type="evidence" value="ECO:0007669"/>
    <property type="project" value="InterPro"/>
</dbReference>
<dbReference type="EMBL" id="GDKF01004730">
    <property type="protein sequence ID" value="JAT73892.1"/>
    <property type="molecule type" value="Transcribed_RNA"/>
</dbReference>
<proteinExistence type="predicted"/>
<evidence type="ECO:0000256" key="1">
    <source>
        <dbReference type="ARBA" id="ARBA00022723"/>
    </source>
</evidence>
<dbReference type="PANTHER" id="PTHR31251:SF169">
    <property type="entry name" value="SQUAMOSA PROMOTER-BINDING-LIKE PROTEIN 8"/>
    <property type="match status" value="1"/>
</dbReference>
<dbReference type="Gene3D" id="4.10.1100.10">
    <property type="entry name" value="Transcription factor, SBP-box domain"/>
    <property type="match status" value="1"/>
</dbReference>
<dbReference type="InterPro" id="IPR036893">
    <property type="entry name" value="SBP_sf"/>
</dbReference>
<keyword evidence="2" id="KW-0863">Zinc-finger</keyword>
<protein>
    <recommendedName>
        <fullName evidence="5">SBP-type domain-containing protein</fullName>
    </recommendedName>
</protein>
<reference evidence="7" key="3">
    <citation type="submission" date="2018-10" db="EMBL/GenBank/DDBJ databases">
        <authorList>
            <person name="Hovde B."/>
            <person name="Zhang X."/>
        </authorList>
    </citation>
    <scope>NUCLEOTIDE SEQUENCE [LARGE SCALE GENOMIC DNA]</scope>
    <source>
        <strain evidence="7">UTEX 25</strain>
    </source>
</reference>
<evidence type="ECO:0000313" key="6">
    <source>
        <dbReference type="EMBL" id="JAT73892.1"/>
    </source>
</evidence>
<dbReference type="PANTHER" id="PTHR31251">
    <property type="entry name" value="SQUAMOSA PROMOTER-BINDING-LIKE PROTEIN 4"/>
    <property type="match status" value="1"/>
</dbReference>
<dbReference type="InterPro" id="IPR044817">
    <property type="entry name" value="SBP-like"/>
</dbReference>
<reference evidence="8" key="2">
    <citation type="journal article" date="2018" name="Algal Res.">
        <title>Characterization of plant carbon substrate utilization by Auxenochlorella protothecoides.</title>
        <authorList>
            <person name="Vogler B.W."/>
            <person name="Starkenburg S.R."/>
            <person name="Sudasinghe N."/>
            <person name="Schambach J.Y."/>
            <person name="Rollin J.A."/>
            <person name="Pattathil S."/>
            <person name="Barry A.N."/>
        </authorList>
    </citation>
    <scope>NUCLEOTIDE SEQUENCE [LARGE SCALE GENOMIC DNA]</scope>
    <source>
        <strain evidence="8">UTEX 25</strain>
    </source>
</reference>
<feature type="region of interest" description="Disordered" evidence="4">
    <location>
        <begin position="641"/>
        <end position="660"/>
    </location>
</feature>
<feature type="region of interest" description="Disordered" evidence="4">
    <location>
        <begin position="270"/>
        <end position="309"/>
    </location>
</feature>
<feature type="region of interest" description="Disordered" evidence="4">
    <location>
        <begin position="1"/>
        <end position="27"/>
    </location>
</feature>
<dbReference type="SUPFAM" id="SSF103612">
    <property type="entry name" value="SBT domain"/>
    <property type="match status" value="1"/>
</dbReference>
<evidence type="ECO:0000256" key="4">
    <source>
        <dbReference type="SAM" id="MobiDB-lite"/>
    </source>
</evidence>
<dbReference type="InterPro" id="IPR004333">
    <property type="entry name" value="SBP_dom"/>
</dbReference>
<keyword evidence="1" id="KW-0479">Metal-binding</keyword>
<feature type="region of interest" description="Disordered" evidence="4">
    <location>
        <begin position="358"/>
        <end position="399"/>
    </location>
</feature>
<feature type="region of interest" description="Disordered" evidence="4">
    <location>
        <begin position="446"/>
        <end position="471"/>
    </location>
</feature>
<evidence type="ECO:0000256" key="2">
    <source>
        <dbReference type="ARBA" id="ARBA00022771"/>
    </source>
</evidence>
<dbReference type="GO" id="GO:0008270">
    <property type="term" value="F:zinc ion binding"/>
    <property type="evidence" value="ECO:0007669"/>
    <property type="project" value="UniProtKB-KW"/>
</dbReference>
<feature type="region of interest" description="Disordered" evidence="4">
    <location>
        <begin position="175"/>
        <end position="228"/>
    </location>
</feature>
<dbReference type="Proteomes" id="UP000279271">
    <property type="component" value="Unassembled WGS sequence"/>
</dbReference>
<evidence type="ECO:0000313" key="8">
    <source>
        <dbReference type="Proteomes" id="UP000279271"/>
    </source>
</evidence>
<reference evidence="6" key="1">
    <citation type="submission" date="2015-08" db="EMBL/GenBank/DDBJ databases">
        <authorList>
            <person name="Babu N.S."/>
            <person name="Beckwith C.J."/>
            <person name="Beseler K.G."/>
            <person name="Brison A."/>
            <person name="Carone J.V."/>
            <person name="Caskin T.P."/>
            <person name="Diamond M."/>
            <person name="Durham M.E."/>
            <person name="Foxe J.M."/>
            <person name="Go M."/>
            <person name="Henderson B.A."/>
            <person name="Jones I.B."/>
            <person name="McGettigan J.A."/>
            <person name="Micheletti S.J."/>
            <person name="Nasrallah M.E."/>
            <person name="Ortiz D."/>
            <person name="Piller C.R."/>
            <person name="Privatt S.R."/>
            <person name="Schneider S.L."/>
            <person name="Sharp S."/>
            <person name="Smith T.C."/>
            <person name="Stanton J.D."/>
            <person name="Ullery H.E."/>
            <person name="Wilson R.J."/>
            <person name="Serrano M.G."/>
            <person name="Buck G."/>
            <person name="Lee V."/>
            <person name="Wang Y."/>
            <person name="Carvalho R."/>
            <person name="Voegtly L."/>
            <person name="Shi R."/>
            <person name="Duckworth R."/>
            <person name="Johnson A."/>
            <person name="Loviza R."/>
            <person name="Walstead R."/>
            <person name="Shah Z."/>
            <person name="Kiflezghi M."/>
            <person name="Wade K."/>
            <person name="Ball S.L."/>
            <person name="Bradley K.W."/>
            <person name="Asai D.J."/>
            <person name="Bowman C.A."/>
            <person name="Russell D.A."/>
            <person name="Pope W.H."/>
            <person name="Jacobs-Sera D."/>
            <person name="Hendrix R.W."/>
            <person name="Hatfull G.F."/>
        </authorList>
    </citation>
    <scope>NUCLEOTIDE SEQUENCE</scope>
</reference>
<dbReference type="EMBL" id="QOKY01000179">
    <property type="protein sequence ID" value="RMZ54417.1"/>
    <property type="molecule type" value="Genomic_DNA"/>
</dbReference>
<sequence>MDAKVVAHDSGSTSTASGGAGPKDPLRPAVQASWMLSGDTATQYGKSADAPLPGLGSQPEASVGFQARVHQGMGELPGPSSTANIPVLPDIARLKDSRRDIPLTCQVLGCGQSLVGHADYYQRYRVCKPHLKGPALIVEGLPQRFCQQCGRFHPLDAFDGDKRNCRARLEQHNSRRRKVFTTTQASRRPAGKREEPLHSAGPTSGDWAGDAQLASSAPSQDVMQPHLAGLPPSLIMDLQADNLAQESMAQRQASSESALGLLERIFSEPARGPYGWRHQPQQSEDPHQGQRPVALGPAGSRDLGRGQTSNAMSNEMSQLLGLWSNAGLTSEDLGRMLSSTASRQLSASVPSTLAGALLSEPPRAPLPSVRLWPPEGGGSAGCSSHSPFQRTGPDPAGGSGYDAAGRHLVPTIPRAGFAPPHELGAGPGGPGGAGYSPLLPPVAHAGAGWGSGEGPSNPFQLAEHSGGRGVAGARPGVAPLPGERGSPGAGAGEERPPKRIALARTAAFVPTRPVMHAPALTQYQQLRARQAELAQELAANSSRQAAMAAAMLAGGELPPSPRQRPLPAAAAAAGGQDLGTAELQALLRQVLAAAGAGGGGPQASQQLLLAALLGMQSRERGRAPLQDGGHPDLLQMLQTTLVGGRQGPAAQDPGEGGPQA</sequence>
<accession>A0A1D2A3X7</accession>
<feature type="region of interest" description="Disordered" evidence="4">
    <location>
        <begin position="476"/>
        <end position="495"/>
    </location>
</feature>
<dbReference type="Pfam" id="PF03110">
    <property type="entry name" value="SBP"/>
    <property type="match status" value="1"/>
</dbReference>
<dbReference type="AlphaFoldDB" id="A0A1D2A3X7"/>
<feature type="domain" description="SBP-type" evidence="5">
    <location>
        <begin position="102"/>
        <end position="179"/>
    </location>
</feature>
<evidence type="ECO:0000256" key="3">
    <source>
        <dbReference type="ARBA" id="ARBA00022833"/>
    </source>
</evidence>
<dbReference type="PROSITE" id="PS51141">
    <property type="entry name" value="ZF_SBP"/>
    <property type="match status" value="1"/>
</dbReference>
<keyword evidence="3" id="KW-0862">Zinc</keyword>
<evidence type="ECO:0000259" key="5">
    <source>
        <dbReference type="PROSITE" id="PS51141"/>
    </source>
</evidence>
<organism evidence="6">
    <name type="scientific">Auxenochlorella protothecoides</name>
    <name type="common">Green microalga</name>
    <name type="synonym">Chlorella protothecoides</name>
    <dbReference type="NCBI Taxonomy" id="3075"/>
    <lineage>
        <taxon>Eukaryota</taxon>
        <taxon>Viridiplantae</taxon>
        <taxon>Chlorophyta</taxon>
        <taxon>core chlorophytes</taxon>
        <taxon>Trebouxiophyceae</taxon>
        <taxon>Chlorellales</taxon>
        <taxon>Chlorellaceae</taxon>
        <taxon>Auxenochlorella</taxon>
    </lineage>
</organism>
<feature type="compositionally biased region" description="Polar residues" evidence="4">
    <location>
        <begin position="213"/>
        <end position="222"/>
    </location>
</feature>
<gene>
    <name evidence="7" type="ORF">APUTEX25_001993</name>
    <name evidence="6" type="ORF">g.66809</name>
</gene>
<name>A0A1D2A3X7_AUXPR</name>
<dbReference type="GO" id="GO:0003677">
    <property type="term" value="F:DNA binding"/>
    <property type="evidence" value="ECO:0007669"/>
    <property type="project" value="InterPro"/>
</dbReference>